<comment type="caution">
    <text evidence="1">The sequence shown here is derived from an EMBL/GenBank/DDBJ whole genome shotgun (WGS) entry which is preliminary data.</text>
</comment>
<dbReference type="PANTHER" id="PTHR33973:SF4">
    <property type="entry name" value="OS07G0153300 PROTEIN"/>
    <property type="match status" value="1"/>
</dbReference>
<evidence type="ECO:0000313" key="2">
    <source>
        <dbReference type="Proteomes" id="UP001501598"/>
    </source>
</evidence>
<gene>
    <name evidence="1" type="ORF">GCM10023175_43720</name>
</gene>
<dbReference type="PANTHER" id="PTHR33973">
    <property type="entry name" value="OS07G0153300 PROTEIN"/>
    <property type="match status" value="1"/>
</dbReference>
<keyword evidence="2" id="KW-1185">Reference proteome</keyword>
<accession>A0ABP8RXZ6</accession>
<dbReference type="InterPro" id="IPR010775">
    <property type="entry name" value="DUF1365"/>
</dbReference>
<reference evidence="2" key="1">
    <citation type="journal article" date="2019" name="Int. J. Syst. Evol. Microbiol.">
        <title>The Global Catalogue of Microorganisms (GCM) 10K type strain sequencing project: providing services to taxonomists for standard genome sequencing and annotation.</title>
        <authorList>
            <consortium name="The Broad Institute Genomics Platform"/>
            <consortium name="The Broad Institute Genome Sequencing Center for Infectious Disease"/>
            <person name="Wu L."/>
            <person name="Ma J."/>
        </authorList>
    </citation>
    <scope>NUCLEOTIDE SEQUENCE [LARGE SCALE GENOMIC DNA]</scope>
    <source>
        <strain evidence="2">JCM 17906</strain>
    </source>
</reference>
<organism evidence="1 2">
    <name type="scientific">Pseudonocardia xishanensis</name>
    <dbReference type="NCBI Taxonomy" id="630995"/>
    <lineage>
        <taxon>Bacteria</taxon>
        <taxon>Bacillati</taxon>
        <taxon>Actinomycetota</taxon>
        <taxon>Actinomycetes</taxon>
        <taxon>Pseudonocardiales</taxon>
        <taxon>Pseudonocardiaceae</taxon>
        <taxon>Pseudonocardia</taxon>
    </lineage>
</organism>
<name>A0ABP8RXZ6_9PSEU</name>
<evidence type="ECO:0000313" key="1">
    <source>
        <dbReference type="EMBL" id="GAA4551595.1"/>
    </source>
</evidence>
<sequence length="247" mass="28084">MVTVRGESRQSTTSRAQLFDAEVRHRRREALDYGFAHRTYLWLVDLDALPRWAGVFGRFAARDHLGDPDRSIRENVDAYLATQGVDLRGGRILMLANARVAGYVFNPLSVFWCHRDTGELACVVAEVHNTYGERHCYLLRSERAELEKDFYVSPFFTVDGGYRMSLPEPTDRLALAIALERGGTTAFTATLTGTRREATPRALAGMLLRRPFVTQRTSALIRLHGIRLWLRRLPVVPRPQHHPQEGV</sequence>
<dbReference type="Pfam" id="PF07103">
    <property type="entry name" value="DUF1365"/>
    <property type="match status" value="1"/>
</dbReference>
<proteinExistence type="predicted"/>
<protein>
    <submittedName>
        <fullName evidence="1">DUF1365 domain-containing protein</fullName>
    </submittedName>
</protein>
<dbReference type="Proteomes" id="UP001501598">
    <property type="component" value="Unassembled WGS sequence"/>
</dbReference>
<dbReference type="EMBL" id="BAABGT010000069">
    <property type="protein sequence ID" value="GAA4551595.1"/>
    <property type="molecule type" value="Genomic_DNA"/>
</dbReference>